<accession>A0A644V3B0</accession>
<organism evidence="1">
    <name type="scientific">bioreactor metagenome</name>
    <dbReference type="NCBI Taxonomy" id="1076179"/>
    <lineage>
        <taxon>unclassified sequences</taxon>
        <taxon>metagenomes</taxon>
        <taxon>ecological metagenomes</taxon>
    </lineage>
</organism>
<name>A0A644V3B0_9ZZZZ</name>
<dbReference type="AlphaFoldDB" id="A0A644V3B0"/>
<protein>
    <submittedName>
        <fullName evidence="1">Uncharacterized protein</fullName>
    </submittedName>
</protein>
<dbReference type="SUPFAM" id="SSF53850">
    <property type="entry name" value="Periplasmic binding protein-like II"/>
    <property type="match status" value="1"/>
</dbReference>
<comment type="caution">
    <text evidence="1">The sequence shown here is derived from an EMBL/GenBank/DDBJ whole genome shotgun (WGS) entry which is preliminary data.</text>
</comment>
<dbReference type="EMBL" id="VSSQ01000209">
    <property type="protein sequence ID" value="MPL85661.1"/>
    <property type="molecule type" value="Genomic_DNA"/>
</dbReference>
<dbReference type="Pfam" id="PF16868">
    <property type="entry name" value="NMT1_3"/>
    <property type="match status" value="1"/>
</dbReference>
<reference evidence="1" key="1">
    <citation type="submission" date="2019-08" db="EMBL/GenBank/DDBJ databases">
        <authorList>
            <person name="Kucharzyk K."/>
            <person name="Murdoch R.W."/>
            <person name="Higgins S."/>
            <person name="Loffler F."/>
        </authorList>
    </citation>
    <scope>NUCLEOTIDE SEQUENCE</scope>
</reference>
<dbReference type="Gene3D" id="3.40.190.10">
    <property type="entry name" value="Periplasmic binding protein-like II"/>
    <property type="match status" value="2"/>
</dbReference>
<dbReference type="InterPro" id="IPR011852">
    <property type="entry name" value="TRAP_TAXI"/>
</dbReference>
<evidence type="ECO:0000313" key="1">
    <source>
        <dbReference type="EMBL" id="MPL85661.1"/>
    </source>
</evidence>
<dbReference type="PANTHER" id="PTHR42941">
    <property type="entry name" value="SLL1037 PROTEIN"/>
    <property type="match status" value="1"/>
</dbReference>
<proteinExistence type="predicted"/>
<gene>
    <name evidence="1" type="ORF">SDC9_31633</name>
</gene>
<sequence>MKHRMVRIVVFSCILLGAFGSVFAQTKLPRFIEIGTAGTGGAYYPIGIAMAEILTQKLKIQATAQVTGGAVENIRLIQEGSVKIALTTTANAYRGLKGLPPFTKPSPKVAGLFSNLTQGVYQIAVRENAGIKTLQDLKGKRVSLGPQGGLGVELSNYVFTAAGFSIADVKATFLSYEESATMMDDGNLDAVVIQTALPNPALRQLQSTGKKFNVISLPANVIQKVSSDHPYFEAFTIPASMYNTAADVQTLNGTNMAIIDKDLSEDVVYQIVKALMEDMDKIRASQPAAKGFNLEKAAIMPIPLHPGAERYYREHNVIK</sequence>
<dbReference type="NCBIfam" id="TIGR02122">
    <property type="entry name" value="TRAP_TAXI"/>
    <property type="match status" value="1"/>
</dbReference>
<dbReference type="CDD" id="cd13520">
    <property type="entry name" value="PBP2_TAXI_TRAP"/>
    <property type="match status" value="1"/>
</dbReference>
<dbReference type="PANTHER" id="PTHR42941:SF1">
    <property type="entry name" value="SLL1037 PROTEIN"/>
    <property type="match status" value="1"/>
</dbReference>